<evidence type="ECO:0000313" key="1">
    <source>
        <dbReference type="EMBL" id="KAI9451525.1"/>
    </source>
</evidence>
<sequence length="505" mass="57002">MPEVSKLRYHVSLLTGFVQSVFSPAARSSNTIGGPSQAPLEASPWEHRQDPVTINTLPDDVLIEIFQFFLNHWGTGIHRWHTLVHVCQNWRSIVFASPRRLNLRLLYGGARPMSEMLDVWPLFPVVIDHNSTAYEFSNSYPFQCWGNIAGALESEHHHRICKISLAVIGRSYWERLAAAMQKPFPELTSLAFLVATNTVTPLPDSFLGGSAPLLRELRMGHCPFPGIPKLLLSSNQLVVLSLWDIINSGYISPQDLGTALSVLSRLETLRLGFQSPLYPASQPRPPLTRSVLPALTRLEFKGVHEYLEDLVAQIEAPLLNKLYVIFFMDIDFVIPQLRRLISKTESFKTCDRATVYTSDRAIRFTTRLPELSLEIRCRESDWQLASLAQVRSSIFPLLSTLVQLDIVDDAPPSHWKDDMESAQWLELLDPFTAVKDLRITRQVARHVFQALEELAEAVTDVLPALHNIFLKDLEPLGSVPKYIEGFVATRSLSGHPVAVHRWHGS</sequence>
<evidence type="ECO:0000313" key="2">
    <source>
        <dbReference type="Proteomes" id="UP001207468"/>
    </source>
</evidence>
<comment type="caution">
    <text evidence="1">The sequence shown here is derived from an EMBL/GenBank/DDBJ whole genome shotgun (WGS) entry which is preliminary data.</text>
</comment>
<proteinExistence type="predicted"/>
<name>A0ACC0TX50_9AGAM</name>
<reference evidence="1" key="1">
    <citation type="submission" date="2021-03" db="EMBL/GenBank/DDBJ databases">
        <title>Evolutionary priming and transition to the ectomycorrhizal habit in an iconic lineage of mushroom-forming fungi: is preadaptation a requirement?</title>
        <authorList>
            <consortium name="DOE Joint Genome Institute"/>
            <person name="Looney B.P."/>
            <person name="Miyauchi S."/>
            <person name="Morin E."/>
            <person name="Drula E."/>
            <person name="Courty P.E."/>
            <person name="Chicoki N."/>
            <person name="Fauchery L."/>
            <person name="Kohler A."/>
            <person name="Kuo A."/>
            <person name="LaButti K."/>
            <person name="Pangilinan J."/>
            <person name="Lipzen A."/>
            <person name="Riley R."/>
            <person name="Andreopoulos W."/>
            <person name="He G."/>
            <person name="Johnson J."/>
            <person name="Barry K.W."/>
            <person name="Grigoriev I.V."/>
            <person name="Nagy L."/>
            <person name="Hibbett D."/>
            <person name="Henrissat B."/>
            <person name="Matheny P.B."/>
            <person name="Labbe J."/>
            <person name="Martin A.F."/>
        </authorList>
    </citation>
    <scope>NUCLEOTIDE SEQUENCE</scope>
    <source>
        <strain evidence="1">BPL698</strain>
    </source>
</reference>
<dbReference type="EMBL" id="JAGFNK010000371">
    <property type="protein sequence ID" value="KAI9451525.1"/>
    <property type="molecule type" value="Genomic_DNA"/>
</dbReference>
<protein>
    <submittedName>
        <fullName evidence="1">Uncharacterized protein</fullName>
    </submittedName>
</protein>
<accession>A0ACC0TX50</accession>
<dbReference type="Proteomes" id="UP001207468">
    <property type="component" value="Unassembled WGS sequence"/>
</dbReference>
<gene>
    <name evidence="1" type="ORF">F5148DRAFT_1378831</name>
</gene>
<organism evidence="1 2">
    <name type="scientific">Russula earlei</name>
    <dbReference type="NCBI Taxonomy" id="71964"/>
    <lineage>
        <taxon>Eukaryota</taxon>
        <taxon>Fungi</taxon>
        <taxon>Dikarya</taxon>
        <taxon>Basidiomycota</taxon>
        <taxon>Agaricomycotina</taxon>
        <taxon>Agaricomycetes</taxon>
        <taxon>Russulales</taxon>
        <taxon>Russulaceae</taxon>
        <taxon>Russula</taxon>
    </lineage>
</organism>
<keyword evidence="2" id="KW-1185">Reference proteome</keyword>